<evidence type="ECO:0000256" key="6">
    <source>
        <dbReference type="ARBA" id="ARBA00023002"/>
    </source>
</evidence>
<evidence type="ECO:0000256" key="3">
    <source>
        <dbReference type="ARBA" id="ARBA00012068"/>
    </source>
</evidence>
<comment type="pathway">
    <text evidence="1">Amino-acid biosynthesis; L-tyrosine biosynthesis; (4-hydroxyphenyl)pyruvate from prephenate (NAD(+) route): step 1/1.</text>
</comment>
<dbReference type="GO" id="GO:0006571">
    <property type="term" value="P:tyrosine biosynthetic process"/>
    <property type="evidence" value="ECO:0007669"/>
    <property type="project" value="UniProtKB-KW"/>
</dbReference>
<evidence type="ECO:0000256" key="2">
    <source>
        <dbReference type="ARBA" id="ARBA00007964"/>
    </source>
</evidence>
<dbReference type="InterPro" id="IPR036291">
    <property type="entry name" value="NAD(P)-bd_dom_sf"/>
</dbReference>
<dbReference type="RefSeq" id="WP_095697003.1">
    <property type="nucleotide sequence ID" value="NZ_CP016778.1"/>
</dbReference>
<organism evidence="12 13">
    <name type="scientific">Candidatus Planktophila versatilis</name>
    <dbReference type="NCBI Taxonomy" id="1884905"/>
    <lineage>
        <taxon>Bacteria</taxon>
        <taxon>Bacillati</taxon>
        <taxon>Actinomycetota</taxon>
        <taxon>Actinomycetes</taxon>
        <taxon>Candidatus Nanopelagicales</taxon>
        <taxon>Candidatus Nanopelagicaceae</taxon>
        <taxon>Candidatus Planktophila</taxon>
    </lineage>
</organism>
<dbReference type="EMBL" id="CP016778">
    <property type="protein sequence ID" value="ASY22563.1"/>
    <property type="molecule type" value="Genomic_DNA"/>
</dbReference>
<evidence type="ECO:0000256" key="4">
    <source>
        <dbReference type="ARBA" id="ARBA00016891"/>
    </source>
</evidence>
<evidence type="ECO:0000256" key="1">
    <source>
        <dbReference type="ARBA" id="ARBA00005067"/>
    </source>
</evidence>
<evidence type="ECO:0000259" key="11">
    <source>
        <dbReference type="PROSITE" id="PS51671"/>
    </source>
</evidence>
<dbReference type="InterPro" id="IPR002912">
    <property type="entry name" value="ACT_dom"/>
</dbReference>
<comment type="catalytic activity">
    <reaction evidence="9">
        <text>prephenate + NAD(+) = 3-(4-hydroxyphenyl)pyruvate + CO2 + NADH</text>
        <dbReference type="Rhea" id="RHEA:13869"/>
        <dbReference type="ChEBI" id="CHEBI:16526"/>
        <dbReference type="ChEBI" id="CHEBI:29934"/>
        <dbReference type="ChEBI" id="CHEBI:36242"/>
        <dbReference type="ChEBI" id="CHEBI:57540"/>
        <dbReference type="ChEBI" id="CHEBI:57945"/>
        <dbReference type="EC" id="1.3.1.12"/>
    </reaction>
</comment>
<keyword evidence="6" id="KW-0560">Oxidoreductase</keyword>
<dbReference type="PANTHER" id="PTHR21363:SF0">
    <property type="entry name" value="PREPHENATE DEHYDROGENASE [NADP(+)]"/>
    <property type="match status" value="1"/>
</dbReference>
<sequence>MSAKLPFSSVGIIGSGLIGTSIGLALSKKGVSVTMLDQDSRTQGIAQALMGNQGEEISGAELVIAAVPVSAFPMVITTLERATFKGVLIDVTSIKIKPLLEVSKSSLSSSQFLPTHPMAGREFSGVESARADLFEGRPWMIDSTGVEQQALAWGKALIESLGAQVIDMPAADHDQAVALVSHLPQLISSLLAKQLAEKPVSWLELSGGGLRDTTRIAASDPSLWKEIIAANSSAIAPLLKSLASDLNTLISNIESENFIAGVIKDGQAGRALIPGKHGGKAREYTHLPIVIEDKPGQLAAIFDECAKVSVNIEDLSIEHSPGQETGLITLAVSHSDALTLKAHLESEGWDVHAPRS</sequence>
<dbReference type="InterPro" id="IPR046825">
    <property type="entry name" value="PDH_C"/>
</dbReference>
<evidence type="ECO:0000256" key="8">
    <source>
        <dbReference type="ARBA" id="ARBA00023141"/>
    </source>
</evidence>
<dbReference type="GO" id="GO:0070403">
    <property type="term" value="F:NAD+ binding"/>
    <property type="evidence" value="ECO:0007669"/>
    <property type="project" value="InterPro"/>
</dbReference>
<dbReference type="EC" id="1.3.1.12" evidence="3"/>
<dbReference type="SUPFAM" id="SSF55021">
    <property type="entry name" value="ACT-like"/>
    <property type="match status" value="1"/>
</dbReference>
<dbReference type="SUPFAM" id="SSF51735">
    <property type="entry name" value="NAD(P)-binding Rossmann-fold domains"/>
    <property type="match status" value="1"/>
</dbReference>
<evidence type="ECO:0000256" key="7">
    <source>
        <dbReference type="ARBA" id="ARBA00023027"/>
    </source>
</evidence>
<dbReference type="InterPro" id="IPR008927">
    <property type="entry name" value="6-PGluconate_DH-like_C_sf"/>
</dbReference>
<dbReference type="PROSITE" id="PS51671">
    <property type="entry name" value="ACT"/>
    <property type="match status" value="1"/>
</dbReference>
<dbReference type="InterPro" id="IPR045865">
    <property type="entry name" value="ACT-like_dom_sf"/>
</dbReference>
<evidence type="ECO:0000259" key="10">
    <source>
        <dbReference type="PROSITE" id="PS51176"/>
    </source>
</evidence>
<dbReference type="NCBIfam" id="NF005112">
    <property type="entry name" value="PRK06545.2-4"/>
    <property type="match status" value="1"/>
</dbReference>
<dbReference type="Pfam" id="PF20463">
    <property type="entry name" value="PDH_C"/>
    <property type="match status" value="1"/>
</dbReference>
<dbReference type="InterPro" id="IPR003099">
    <property type="entry name" value="Prephen_DH"/>
</dbReference>
<evidence type="ECO:0000313" key="12">
    <source>
        <dbReference type="EMBL" id="ASY22563.1"/>
    </source>
</evidence>
<gene>
    <name evidence="12" type="ORF">A1sIIB76_03110</name>
</gene>
<feature type="domain" description="Prephenate/arogenate dehydrogenase" evidence="10">
    <location>
        <begin position="8"/>
        <end position="284"/>
    </location>
</feature>
<keyword evidence="7" id="KW-0520">NAD</keyword>
<dbReference type="PANTHER" id="PTHR21363">
    <property type="entry name" value="PREPHENATE DEHYDROGENASE"/>
    <property type="match status" value="1"/>
</dbReference>
<dbReference type="Gene3D" id="3.40.50.720">
    <property type="entry name" value="NAD(P)-binding Rossmann-like Domain"/>
    <property type="match status" value="1"/>
</dbReference>
<dbReference type="InterPro" id="IPR050812">
    <property type="entry name" value="Preph/Arog_dehydrog"/>
</dbReference>
<dbReference type="Proteomes" id="UP000217194">
    <property type="component" value="Chromosome"/>
</dbReference>
<dbReference type="PROSITE" id="PS51176">
    <property type="entry name" value="PDH_ADH"/>
    <property type="match status" value="1"/>
</dbReference>
<reference evidence="12 13" key="1">
    <citation type="submission" date="2016-07" db="EMBL/GenBank/DDBJ databases">
        <title>High microdiversification within the ubiquitous acI lineage of Actinobacteria.</title>
        <authorList>
            <person name="Neuenschwander S.M."/>
            <person name="Salcher M."/>
            <person name="Ghai R."/>
            <person name="Pernthaler J."/>
        </authorList>
    </citation>
    <scope>NUCLEOTIDE SEQUENCE [LARGE SCALE GENOMIC DNA]</scope>
    <source>
        <strain evidence="12">MMS-IIB-76</strain>
    </source>
</reference>
<dbReference type="Gene3D" id="3.30.70.260">
    <property type="match status" value="1"/>
</dbReference>
<dbReference type="SUPFAM" id="SSF48179">
    <property type="entry name" value="6-phosphogluconate dehydrogenase C-terminal domain-like"/>
    <property type="match status" value="1"/>
</dbReference>
<comment type="similarity">
    <text evidence="2">Belongs to the prephenate/arogenate dehydrogenase family.</text>
</comment>
<keyword evidence="5" id="KW-0827">Tyrosine biosynthesis</keyword>
<keyword evidence="8" id="KW-0057">Aromatic amino acid biosynthesis</keyword>
<accession>A0AAC9YWN8</accession>
<dbReference type="Gene3D" id="1.10.3660.10">
    <property type="entry name" value="6-phosphogluconate dehydrogenase C-terminal like domain"/>
    <property type="match status" value="1"/>
</dbReference>
<dbReference type="GO" id="GO:0008977">
    <property type="term" value="F:prephenate dehydrogenase (NAD+) activity"/>
    <property type="evidence" value="ECO:0007669"/>
    <property type="project" value="UniProtKB-EC"/>
</dbReference>
<dbReference type="Pfam" id="PF02153">
    <property type="entry name" value="PDH_N"/>
    <property type="match status" value="1"/>
</dbReference>
<dbReference type="InterPro" id="IPR046826">
    <property type="entry name" value="PDH_N"/>
</dbReference>
<dbReference type="AlphaFoldDB" id="A0AAC9YWN8"/>
<dbReference type="GO" id="GO:0004665">
    <property type="term" value="F:prephenate dehydrogenase (NADP+) activity"/>
    <property type="evidence" value="ECO:0007669"/>
    <property type="project" value="InterPro"/>
</dbReference>
<feature type="domain" description="ACT" evidence="11">
    <location>
        <begin position="286"/>
        <end position="356"/>
    </location>
</feature>
<protein>
    <recommendedName>
        <fullName evidence="4">Prephenate dehydrogenase</fullName>
        <ecNumber evidence="3">1.3.1.12</ecNumber>
    </recommendedName>
</protein>
<evidence type="ECO:0000313" key="13">
    <source>
        <dbReference type="Proteomes" id="UP000217194"/>
    </source>
</evidence>
<keyword evidence="8" id="KW-0028">Amino-acid biosynthesis</keyword>
<evidence type="ECO:0000256" key="5">
    <source>
        <dbReference type="ARBA" id="ARBA00022498"/>
    </source>
</evidence>
<name>A0AAC9YWN8_9ACTN</name>
<proteinExistence type="inferred from homology"/>
<evidence type="ECO:0000256" key="9">
    <source>
        <dbReference type="ARBA" id="ARBA00049260"/>
    </source>
</evidence>